<keyword evidence="4" id="KW-1185">Reference proteome</keyword>
<dbReference type="Proteomes" id="UP001623349">
    <property type="component" value="Unassembled WGS sequence"/>
</dbReference>
<feature type="region of interest" description="Disordered" evidence="1">
    <location>
        <begin position="1"/>
        <end position="21"/>
    </location>
</feature>
<sequence>MARNISTRSRNMDHGAEGAAASAEVPQELLEEMLWYFRAEDAAPWNYSILVLAILVVVISMFLLRRNILANRNRKKQSKDKETPEDLHLDDSKMKEDISLGALRETLISEKPDLAPGETELNERVPSLVFLPDPQETES</sequence>
<name>A0ABQ0F501_APOSI</name>
<dbReference type="InterPro" id="IPR052678">
    <property type="entry name" value="OST-beta_subunit"/>
</dbReference>
<reference evidence="3 4" key="1">
    <citation type="submission" date="2024-08" db="EMBL/GenBank/DDBJ databases">
        <title>The draft genome of Apodemus speciosus.</title>
        <authorList>
            <person name="Nabeshima K."/>
            <person name="Suzuki S."/>
            <person name="Onuma M."/>
        </authorList>
    </citation>
    <scope>NUCLEOTIDE SEQUENCE [LARGE SCALE GENOMIC DNA]</scope>
    <source>
        <strain evidence="3">IB14-021</strain>
    </source>
</reference>
<evidence type="ECO:0000313" key="4">
    <source>
        <dbReference type="Proteomes" id="UP001623349"/>
    </source>
</evidence>
<organism evidence="3 4">
    <name type="scientific">Apodemus speciosus</name>
    <name type="common">Large Japanese field mouse</name>
    <dbReference type="NCBI Taxonomy" id="105296"/>
    <lineage>
        <taxon>Eukaryota</taxon>
        <taxon>Metazoa</taxon>
        <taxon>Chordata</taxon>
        <taxon>Craniata</taxon>
        <taxon>Vertebrata</taxon>
        <taxon>Euteleostomi</taxon>
        <taxon>Mammalia</taxon>
        <taxon>Eutheria</taxon>
        <taxon>Euarchontoglires</taxon>
        <taxon>Glires</taxon>
        <taxon>Rodentia</taxon>
        <taxon>Myomorpha</taxon>
        <taxon>Muroidea</taxon>
        <taxon>Muridae</taxon>
        <taxon>Murinae</taxon>
        <taxon>Apodemus</taxon>
    </lineage>
</organism>
<evidence type="ECO:0000256" key="2">
    <source>
        <dbReference type="SAM" id="Phobius"/>
    </source>
</evidence>
<proteinExistence type="predicted"/>
<protein>
    <submittedName>
        <fullName evidence="3">Organic solute transporter subunit beta</fullName>
    </submittedName>
</protein>
<feature type="compositionally biased region" description="Basic and acidic residues" evidence="1">
    <location>
        <begin position="79"/>
        <end position="92"/>
    </location>
</feature>
<gene>
    <name evidence="3" type="ORF">APTSU1_000959200</name>
</gene>
<dbReference type="InterPro" id="IPR029387">
    <property type="entry name" value="OSTbeta"/>
</dbReference>
<keyword evidence="2" id="KW-0812">Transmembrane</keyword>
<evidence type="ECO:0000256" key="1">
    <source>
        <dbReference type="SAM" id="MobiDB-lite"/>
    </source>
</evidence>
<dbReference type="PANTHER" id="PTHR36129">
    <property type="entry name" value="ORGANIC SOLUTE TRANSPORTER SUBUNIT BETA-RELATED"/>
    <property type="match status" value="1"/>
</dbReference>
<feature type="transmembrane region" description="Helical" evidence="2">
    <location>
        <begin position="45"/>
        <end position="64"/>
    </location>
</feature>
<accession>A0ABQ0F501</accession>
<dbReference type="EMBL" id="BAAFST010000009">
    <property type="protein sequence ID" value="GAB1294359.1"/>
    <property type="molecule type" value="Genomic_DNA"/>
</dbReference>
<feature type="region of interest" description="Disordered" evidence="1">
    <location>
        <begin position="73"/>
        <end position="92"/>
    </location>
</feature>
<keyword evidence="2" id="KW-0472">Membrane</keyword>
<feature type="region of interest" description="Disordered" evidence="1">
    <location>
        <begin position="112"/>
        <end position="139"/>
    </location>
</feature>
<evidence type="ECO:0000313" key="3">
    <source>
        <dbReference type="EMBL" id="GAB1294359.1"/>
    </source>
</evidence>
<keyword evidence="2" id="KW-1133">Transmembrane helix</keyword>
<dbReference type="Pfam" id="PF15048">
    <property type="entry name" value="OSTbeta"/>
    <property type="match status" value="1"/>
</dbReference>
<dbReference type="PANTHER" id="PTHR36129:SF1">
    <property type="entry name" value="ORGANIC SOLUTE TRANSPORTER SUBUNIT BETA"/>
    <property type="match status" value="1"/>
</dbReference>
<comment type="caution">
    <text evidence="3">The sequence shown here is derived from an EMBL/GenBank/DDBJ whole genome shotgun (WGS) entry which is preliminary data.</text>
</comment>